<dbReference type="CDD" id="cd03784">
    <property type="entry name" value="GT1_Gtf-like"/>
    <property type="match status" value="1"/>
</dbReference>
<protein>
    <submittedName>
        <fullName evidence="3">Uncharacterized protein</fullName>
    </submittedName>
</protein>
<keyword evidence="4" id="KW-1185">Reference proteome</keyword>
<evidence type="ECO:0000256" key="1">
    <source>
        <dbReference type="ARBA" id="ARBA00009995"/>
    </source>
</evidence>
<comment type="caution">
    <text evidence="3">The sequence shown here is derived from an EMBL/GenBank/DDBJ whole genome shotgun (WGS) entry which is preliminary data.</text>
</comment>
<evidence type="ECO:0000313" key="4">
    <source>
        <dbReference type="Proteomes" id="UP001630127"/>
    </source>
</evidence>
<organism evidence="3 4">
    <name type="scientific">Cinchona calisaya</name>
    <dbReference type="NCBI Taxonomy" id="153742"/>
    <lineage>
        <taxon>Eukaryota</taxon>
        <taxon>Viridiplantae</taxon>
        <taxon>Streptophyta</taxon>
        <taxon>Embryophyta</taxon>
        <taxon>Tracheophyta</taxon>
        <taxon>Spermatophyta</taxon>
        <taxon>Magnoliopsida</taxon>
        <taxon>eudicotyledons</taxon>
        <taxon>Gunneridae</taxon>
        <taxon>Pentapetalae</taxon>
        <taxon>asterids</taxon>
        <taxon>lamiids</taxon>
        <taxon>Gentianales</taxon>
        <taxon>Rubiaceae</taxon>
        <taxon>Cinchonoideae</taxon>
        <taxon>Cinchoneae</taxon>
        <taxon>Cinchona</taxon>
    </lineage>
</organism>
<dbReference type="InterPro" id="IPR002213">
    <property type="entry name" value="UDP_glucos_trans"/>
</dbReference>
<dbReference type="Gene3D" id="3.40.50.2000">
    <property type="entry name" value="Glycogen Phosphorylase B"/>
    <property type="match status" value="2"/>
</dbReference>
<dbReference type="Proteomes" id="UP001630127">
    <property type="component" value="Unassembled WGS sequence"/>
</dbReference>
<dbReference type="AlphaFoldDB" id="A0ABD3AIX1"/>
<dbReference type="PANTHER" id="PTHR11926">
    <property type="entry name" value="GLUCOSYL/GLUCURONOSYL TRANSFERASES"/>
    <property type="match status" value="1"/>
</dbReference>
<comment type="similarity">
    <text evidence="1">Belongs to the UDP-glycosyltransferase family.</text>
</comment>
<keyword evidence="2" id="KW-0808">Transferase</keyword>
<dbReference type="PANTHER" id="PTHR11926:SF774">
    <property type="entry name" value="UDP-GLYCOSYLTRANSFERASE 85A1-RELATED"/>
    <property type="match status" value="1"/>
</dbReference>
<gene>
    <name evidence="3" type="ORF">ACH5RR_010429</name>
</gene>
<accession>A0ABD3AIX1</accession>
<dbReference type="Pfam" id="PF00201">
    <property type="entry name" value="UDPGT"/>
    <property type="match status" value="1"/>
</dbReference>
<name>A0ABD3AIX1_9GENT</name>
<proteinExistence type="inferred from homology"/>
<dbReference type="SUPFAM" id="SSF53756">
    <property type="entry name" value="UDP-Glycosyltransferase/glycogen phosphorylase"/>
    <property type="match status" value="1"/>
</dbReference>
<dbReference type="GO" id="GO:0016740">
    <property type="term" value="F:transferase activity"/>
    <property type="evidence" value="ECO:0007669"/>
    <property type="project" value="UniProtKB-KW"/>
</dbReference>
<dbReference type="FunFam" id="3.40.50.2000:FF:000138">
    <property type="entry name" value="Glycosyltransferase"/>
    <property type="match status" value="1"/>
</dbReference>
<evidence type="ECO:0000313" key="3">
    <source>
        <dbReference type="EMBL" id="KAL3531107.1"/>
    </source>
</evidence>
<dbReference type="EMBL" id="JBJUIK010000004">
    <property type="protein sequence ID" value="KAL3531107.1"/>
    <property type="molecule type" value="Genomic_DNA"/>
</dbReference>
<evidence type="ECO:0000256" key="2">
    <source>
        <dbReference type="ARBA" id="ARBA00022679"/>
    </source>
</evidence>
<reference evidence="3 4" key="1">
    <citation type="submission" date="2024-11" db="EMBL/GenBank/DDBJ databases">
        <title>A near-complete genome assembly of Cinchona calisaya.</title>
        <authorList>
            <person name="Lian D.C."/>
            <person name="Zhao X.W."/>
            <person name="Wei L."/>
        </authorList>
    </citation>
    <scope>NUCLEOTIDE SEQUENCE [LARGE SCALE GENOMIC DNA]</scope>
    <source>
        <tissue evidence="3">Nenye</tissue>
    </source>
</reference>
<sequence length="469" mass="53011">MMHPPLLEMVPERSSEAADHHPRRRHILAVPYPGRGHINAMLNLCKIIASNTTHRQLLITFVLTEEWFGFIGSDPKPSNIRFATIPNVIPSELVRAANMRGFFEAIQTKMPEPIEELLDRIQIEAPVAVIISEVFLKWAVDVGRPRNIPVALLWPMSAAAFSIFYHFDLISENGHFPFDLPAKGEEIVDYIPGIPSIRLADLPTVLHKENFDQILATFANIQRAQYLLFTSIYELEPQIINAIKPKFLIPLYSLGPLIPHFNLGQTKSSSRTKQEEQNYFEWLDAQTPNSVLYVSMGSFLSASNTQTDEIAAGLRDSGVSFLWVARGDTSRLKEICGPSGMLVHWCEQLEVLCHPSVGGFWTHCGWNSTMESVFAGVPMLTFPIVIDQLPNSKLIVEDWKVGWRVKRVAESMPTREEIADLVRRFMSFNSQERKEMMARVIKLRDIPRRALKEGSSGSNLISFLAHLGI</sequence>